<feature type="compositionally biased region" description="Polar residues" evidence="3">
    <location>
        <begin position="73"/>
        <end position="85"/>
    </location>
</feature>
<proteinExistence type="predicted"/>
<feature type="compositionally biased region" description="Basic and acidic residues" evidence="3">
    <location>
        <begin position="212"/>
        <end position="228"/>
    </location>
</feature>
<feature type="domain" description="RanBD1" evidence="4">
    <location>
        <begin position="428"/>
        <end position="547"/>
    </location>
</feature>
<feature type="compositionally biased region" description="Polar residues" evidence="3">
    <location>
        <begin position="142"/>
        <end position="163"/>
    </location>
</feature>
<feature type="compositionally biased region" description="Basic and acidic residues" evidence="3">
    <location>
        <begin position="33"/>
        <end position="51"/>
    </location>
</feature>
<dbReference type="GO" id="GO:0005634">
    <property type="term" value="C:nucleus"/>
    <property type="evidence" value="ECO:0007669"/>
    <property type="project" value="UniProtKB-SubCell"/>
</dbReference>
<dbReference type="InterPro" id="IPR045255">
    <property type="entry name" value="RanBP1-like"/>
</dbReference>
<feature type="compositionally biased region" description="Basic and acidic residues" evidence="3">
    <location>
        <begin position="260"/>
        <end position="279"/>
    </location>
</feature>
<evidence type="ECO:0000313" key="5">
    <source>
        <dbReference type="EMBL" id="KAF2824264.1"/>
    </source>
</evidence>
<dbReference type="PROSITE" id="PS50196">
    <property type="entry name" value="RANBD1"/>
    <property type="match status" value="1"/>
</dbReference>
<accession>A0A6A6ZUX5</accession>
<dbReference type="PANTHER" id="PTHR23138:SF142">
    <property type="entry name" value="RAN-BINDING PROTEIN 3B-RELATED"/>
    <property type="match status" value="1"/>
</dbReference>
<feature type="compositionally biased region" description="Polar residues" evidence="3">
    <location>
        <begin position="54"/>
        <end position="65"/>
    </location>
</feature>
<comment type="subcellular location">
    <subcellularLocation>
        <location evidence="1">Nucleus</location>
    </subcellularLocation>
</comment>
<gene>
    <name evidence="5" type="ORF">CC86DRAFT_52663</name>
</gene>
<protein>
    <recommendedName>
        <fullName evidence="4">RanBD1 domain-containing protein</fullName>
    </recommendedName>
</protein>
<reference evidence="5" key="1">
    <citation type="journal article" date="2020" name="Stud. Mycol.">
        <title>101 Dothideomycetes genomes: a test case for predicting lifestyles and emergence of pathogens.</title>
        <authorList>
            <person name="Haridas S."/>
            <person name="Albert R."/>
            <person name="Binder M."/>
            <person name="Bloem J."/>
            <person name="Labutti K."/>
            <person name="Salamov A."/>
            <person name="Andreopoulos B."/>
            <person name="Baker S."/>
            <person name="Barry K."/>
            <person name="Bills G."/>
            <person name="Bluhm B."/>
            <person name="Cannon C."/>
            <person name="Castanera R."/>
            <person name="Culley D."/>
            <person name="Daum C."/>
            <person name="Ezra D."/>
            <person name="Gonzalez J."/>
            <person name="Henrissat B."/>
            <person name="Kuo A."/>
            <person name="Liang C."/>
            <person name="Lipzen A."/>
            <person name="Lutzoni F."/>
            <person name="Magnuson J."/>
            <person name="Mondo S."/>
            <person name="Nolan M."/>
            <person name="Ohm R."/>
            <person name="Pangilinan J."/>
            <person name="Park H.-J."/>
            <person name="Ramirez L."/>
            <person name="Alfaro M."/>
            <person name="Sun H."/>
            <person name="Tritt A."/>
            <person name="Yoshinaga Y."/>
            <person name="Zwiers L.-H."/>
            <person name="Turgeon B."/>
            <person name="Goodwin S."/>
            <person name="Spatafora J."/>
            <person name="Crous P."/>
            <person name="Grigoriev I."/>
        </authorList>
    </citation>
    <scope>NUCLEOTIDE SEQUENCE</scope>
    <source>
        <strain evidence="5">CBS 113818</strain>
    </source>
</reference>
<feature type="compositionally biased region" description="Basic and acidic residues" evidence="3">
    <location>
        <begin position="107"/>
        <end position="121"/>
    </location>
</feature>
<dbReference type="Gene3D" id="2.30.29.30">
    <property type="entry name" value="Pleckstrin-homology domain (PH domain)/Phosphotyrosine-binding domain (PTB)"/>
    <property type="match status" value="1"/>
</dbReference>
<feature type="compositionally biased region" description="Acidic residues" evidence="3">
    <location>
        <begin position="409"/>
        <end position="423"/>
    </location>
</feature>
<dbReference type="Pfam" id="PF00638">
    <property type="entry name" value="Ran_BP1"/>
    <property type="match status" value="1"/>
</dbReference>
<evidence type="ECO:0000259" key="4">
    <source>
        <dbReference type="PROSITE" id="PS50196"/>
    </source>
</evidence>
<feature type="compositionally biased region" description="Polar residues" evidence="3">
    <location>
        <begin position="171"/>
        <end position="180"/>
    </location>
</feature>
<name>A0A6A6ZUX5_9PLEO</name>
<dbReference type="SUPFAM" id="SSF50729">
    <property type="entry name" value="PH domain-like"/>
    <property type="match status" value="1"/>
</dbReference>
<dbReference type="EMBL" id="MU006230">
    <property type="protein sequence ID" value="KAF2824264.1"/>
    <property type="molecule type" value="Genomic_DNA"/>
</dbReference>
<dbReference type="SMART" id="SM00160">
    <property type="entry name" value="RanBD"/>
    <property type="match status" value="1"/>
</dbReference>
<evidence type="ECO:0000256" key="1">
    <source>
        <dbReference type="ARBA" id="ARBA00004123"/>
    </source>
</evidence>
<evidence type="ECO:0000256" key="3">
    <source>
        <dbReference type="SAM" id="MobiDB-lite"/>
    </source>
</evidence>
<sequence>MAGSSEQPEAIVETTSAAEAQDVANPAPTSPARSDDSDGKPVRDKLKETRIDAQATSNPAPTSDQQMDDVPNGNATAGEQSASGSDSDRGRLRKKRSREDFEDGTEDDKQPGKKHEKEERHHVRKRSRDVKDIESGAPIKPATNSVATIQENDADEQMTSPSKDTLKPTPVDTSTGTDASPKNKRTRDQVEEAATPVDQTAKDPVANGKPVSAEDERESKRPRDKDDIEAAGSAKAKVPSGFSNTSVTSPFAAITPKPQAAKDSDRPESLPQTSDDKFKNSGFGKITDKASPFGGFGNTSSNTSFGGFGDAGNKSPFAVAGGNKLSTFGGSITSSTTPATGFGALGGSTKSGFGGSTFGASAGGFASLGGSKAPLASFGAATPSDLTIKGLKSKTTAFGTPGEDKDADASDDDDGDDDDTEKDDTDKERQSSQPLLSQQPHETGEEGETTTWTGRTKLYTMSGEGSSRAWQERGSGTFKLNLTVDEPKKARFVLRADGTHRLLLNAAVTKQMVFGGDSSGEKPKDTRLLFNAPTASGELEMHLLKLKAERAVELWEEVHRVQETEL</sequence>
<keyword evidence="6" id="KW-1185">Reference proteome</keyword>
<dbReference type="AlphaFoldDB" id="A0A6A6ZUX5"/>
<organism evidence="5 6">
    <name type="scientific">Ophiobolus disseminans</name>
    <dbReference type="NCBI Taxonomy" id="1469910"/>
    <lineage>
        <taxon>Eukaryota</taxon>
        <taxon>Fungi</taxon>
        <taxon>Dikarya</taxon>
        <taxon>Ascomycota</taxon>
        <taxon>Pezizomycotina</taxon>
        <taxon>Dothideomycetes</taxon>
        <taxon>Pleosporomycetidae</taxon>
        <taxon>Pleosporales</taxon>
        <taxon>Pleosporineae</taxon>
        <taxon>Phaeosphaeriaceae</taxon>
        <taxon>Ophiobolus</taxon>
    </lineage>
</organism>
<dbReference type="OrthoDB" id="185618at2759"/>
<feature type="region of interest" description="Disordered" evidence="3">
    <location>
        <begin position="372"/>
        <end position="455"/>
    </location>
</feature>
<evidence type="ECO:0000313" key="6">
    <source>
        <dbReference type="Proteomes" id="UP000799424"/>
    </source>
</evidence>
<keyword evidence="2" id="KW-0539">Nucleus</keyword>
<feature type="compositionally biased region" description="Polar residues" evidence="3">
    <location>
        <begin position="1"/>
        <end position="18"/>
    </location>
</feature>
<feature type="compositionally biased region" description="Low complexity" evidence="3">
    <location>
        <begin position="431"/>
        <end position="440"/>
    </location>
</feature>
<dbReference type="Proteomes" id="UP000799424">
    <property type="component" value="Unassembled WGS sequence"/>
</dbReference>
<dbReference type="PANTHER" id="PTHR23138">
    <property type="entry name" value="RAN BINDING PROTEIN"/>
    <property type="match status" value="1"/>
</dbReference>
<evidence type="ECO:0000256" key="2">
    <source>
        <dbReference type="ARBA" id="ARBA00023242"/>
    </source>
</evidence>
<dbReference type="InterPro" id="IPR011993">
    <property type="entry name" value="PH-like_dom_sf"/>
</dbReference>
<feature type="region of interest" description="Disordered" evidence="3">
    <location>
        <begin position="1"/>
        <end position="313"/>
    </location>
</feature>
<dbReference type="InterPro" id="IPR000156">
    <property type="entry name" value="Ran_bind_dom"/>
</dbReference>